<evidence type="ECO:0000256" key="2">
    <source>
        <dbReference type="SAM" id="MobiDB-lite"/>
    </source>
</evidence>
<feature type="signal peptide" evidence="3">
    <location>
        <begin position="1"/>
        <end position="26"/>
    </location>
</feature>
<keyword evidence="1" id="KW-0175">Coiled coil</keyword>
<sequence>MNVTMKKTAAAAFVVLMLAGCGSSNDGDYFSRQAAEPVPTVQAIDYSKQSVQQLEQSATTAQKVLSDSQAKLTQVETQITEINRRITTLNEEIRVLEKAEKPDANALKEKRDALAEAKQSLTVQNKILVVAQQDVKQAQINVTNVQNILIEKKNEQNKPPVLVVPDNPSQPSQPTQPEQPSEPEQPSQPSQPEQPEQPSQPAQPAQPTEPEQPTEPTQPEQPQVTGDKVLRISTWGPYDVVESNKGEFDPDFYQTYVDNSVYSSRNIYNGFKVDLNKLSALGIHEGILTYPYRDGIEDKTGELNYIISNQPYSTYGIFYNKDAVETMATDDSDNIVMFGIAKFNHHYDDTKDITGSATYKGDVIARIKTGTYQYDSNKLDALGSIVYQKDGTIEFTADFDNKKISGLLNSDSIGEVRLRETDIVRHTGGAYRGGVQTQENTPIDIQVVLIEVVFKHKKILLFTMATQKQMINGKVVGLEVDFLMVIKIL</sequence>
<dbReference type="PANTHER" id="PTHR10068">
    <property type="entry name" value="BONE MARROW PROTEOGLYCAN"/>
    <property type="match status" value="1"/>
</dbReference>
<keyword evidence="3" id="KW-0732">Signal</keyword>
<feature type="chain" id="PRO_5013115885" description="Transferrin-binding protein B C-lobe/N-lobe beta barrel domain-containing protein" evidence="3">
    <location>
        <begin position="27"/>
        <end position="489"/>
    </location>
</feature>
<protein>
    <recommendedName>
        <fullName evidence="6">Transferrin-binding protein B C-lobe/N-lobe beta barrel domain-containing protein</fullName>
    </recommendedName>
</protein>
<proteinExistence type="predicted"/>
<organism evidence="4 5">
    <name type="scientific">Rodentibacter ratti</name>
    <dbReference type="NCBI Taxonomy" id="1906745"/>
    <lineage>
        <taxon>Bacteria</taxon>
        <taxon>Pseudomonadati</taxon>
        <taxon>Pseudomonadota</taxon>
        <taxon>Gammaproteobacteria</taxon>
        <taxon>Pasteurellales</taxon>
        <taxon>Pasteurellaceae</taxon>
        <taxon>Rodentibacter</taxon>
    </lineage>
</organism>
<comment type="caution">
    <text evidence="4">The sequence shown here is derived from an EMBL/GenBank/DDBJ whole genome shotgun (WGS) entry which is preliminary data.</text>
</comment>
<dbReference type="Proteomes" id="UP000189549">
    <property type="component" value="Unassembled WGS sequence"/>
</dbReference>
<dbReference type="EMBL" id="MLAH01000023">
    <property type="protein sequence ID" value="OOF85311.1"/>
    <property type="molecule type" value="Genomic_DNA"/>
</dbReference>
<dbReference type="PANTHER" id="PTHR10068:SF14">
    <property type="entry name" value="CELL WALL ADHESIN EAP1"/>
    <property type="match status" value="1"/>
</dbReference>
<dbReference type="PROSITE" id="PS51257">
    <property type="entry name" value="PROKAR_LIPOPROTEIN"/>
    <property type="match status" value="1"/>
</dbReference>
<name>A0A1V3L681_9PAST</name>
<feature type="region of interest" description="Disordered" evidence="2">
    <location>
        <begin position="157"/>
        <end position="227"/>
    </location>
</feature>
<dbReference type="Gene3D" id="2.40.160.90">
    <property type="match status" value="1"/>
</dbReference>
<accession>A0A1V3L681</accession>
<feature type="coiled-coil region" evidence="1">
    <location>
        <begin position="51"/>
        <end position="155"/>
    </location>
</feature>
<feature type="compositionally biased region" description="Low complexity" evidence="2">
    <location>
        <begin position="169"/>
        <end position="223"/>
    </location>
</feature>
<evidence type="ECO:0000313" key="4">
    <source>
        <dbReference type="EMBL" id="OOF85311.1"/>
    </source>
</evidence>
<dbReference type="AlphaFoldDB" id="A0A1V3L681"/>
<evidence type="ECO:0000256" key="1">
    <source>
        <dbReference type="SAM" id="Coils"/>
    </source>
</evidence>
<evidence type="ECO:0000256" key="3">
    <source>
        <dbReference type="SAM" id="SignalP"/>
    </source>
</evidence>
<dbReference type="RefSeq" id="WP_077475698.1">
    <property type="nucleotide sequence ID" value="NZ_MLAH01000023.1"/>
</dbReference>
<gene>
    <name evidence="4" type="ORF">BKG93_04660</name>
</gene>
<evidence type="ECO:0008006" key="6">
    <source>
        <dbReference type="Google" id="ProtNLM"/>
    </source>
</evidence>
<reference evidence="4 5" key="1">
    <citation type="submission" date="2016-10" db="EMBL/GenBank/DDBJ databases">
        <title>Rodentibacter gen. nov. and new species.</title>
        <authorList>
            <person name="Christensen H."/>
        </authorList>
    </citation>
    <scope>NUCLEOTIDE SEQUENCE [LARGE SCALE GENOMIC DNA]</scope>
    <source>
        <strain evidence="4 5">Ppn157</strain>
    </source>
</reference>
<dbReference type="Gene3D" id="1.20.1270.90">
    <property type="entry name" value="AF1782-like"/>
    <property type="match status" value="1"/>
</dbReference>
<evidence type="ECO:0000313" key="5">
    <source>
        <dbReference type="Proteomes" id="UP000189549"/>
    </source>
</evidence>